<dbReference type="InterPro" id="IPR012337">
    <property type="entry name" value="RNaseH-like_sf"/>
</dbReference>
<evidence type="ECO:0008006" key="4">
    <source>
        <dbReference type="Google" id="ProtNLM"/>
    </source>
</evidence>
<evidence type="ECO:0000256" key="1">
    <source>
        <dbReference type="SAM" id="Phobius"/>
    </source>
</evidence>
<keyword evidence="3" id="KW-1185">Reference proteome</keyword>
<dbReference type="Proteomes" id="UP001558613">
    <property type="component" value="Unassembled WGS sequence"/>
</dbReference>
<dbReference type="EMBL" id="JAYMGO010000012">
    <property type="protein sequence ID" value="KAL1264196.1"/>
    <property type="molecule type" value="Genomic_DNA"/>
</dbReference>
<keyword evidence="1" id="KW-0812">Transmembrane</keyword>
<protein>
    <recommendedName>
        <fullName evidence="4">Integrase catalytic domain-containing protein</fullName>
    </recommendedName>
</protein>
<comment type="caution">
    <text evidence="2">The sequence shown here is derived from an EMBL/GenBank/DDBJ whole genome shotgun (WGS) entry which is preliminary data.</text>
</comment>
<dbReference type="SUPFAM" id="SSF53098">
    <property type="entry name" value="Ribonuclease H-like"/>
    <property type="match status" value="1"/>
</dbReference>
<dbReference type="InterPro" id="IPR036397">
    <property type="entry name" value="RNaseH_sf"/>
</dbReference>
<evidence type="ECO:0000313" key="3">
    <source>
        <dbReference type="Proteomes" id="UP001558613"/>
    </source>
</evidence>
<keyword evidence="1" id="KW-0472">Membrane</keyword>
<name>A0ABR3MIP5_9TELE</name>
<organism evidence="2 3">
    <name type="scientific">Cirrhinus molitorella</name>
    <name type="common">mud carp</name>
    <dbReference type="NCBI Taxonomy" id="172907"/>
    <lineage>
        <taxon>Eukaryota</taxon>
        <taxon>Metazoa</taxon>
        <taxon>Chordata</taxon>
        <taxon>Craniata</taxon>
        <taxon>Vertebrata</taxon>
        <taxon>Euteleostomi</taxon>
        <taxon>Actinopterygii</taxon>
        <taxon>Neopterygii</taxon>
        <taxon>Teleostei</taxon>
        <taxon>Ostariophysi</taxon>
        <taxon>Cypriniformes</taxon>
        <taxon>Cyprinidae</taxon>
        <taxon>Labeoninae</taxon>
        <taxon>Labeonini</taxon>
        <taxon>Cirrhinus</taxon>
    </lineage>
</organism>
<proteinExistence type="predicted"/>
<feature type="transmembrane region" description="Helical" evidence="1">
    <location>
        <begin position="58"/>
        <end position="75"/>
    </location>
</feature>
<dbReference type="Gene3D" id="3.30.420.10">
    <property type="entry name" value="Ribonuclease H-like superfamily/Ribonuclease H"/>
    <property type="match status" value="1"/>
</dbReference>
<gene>
    <name evidence="2" type="ORF">QQF64_004551</name>
</gene>
<keyword evidence="1" id="KW-1133">Transmembrane helix</keyword>
<reference evidence="2 3" key="1">
    <citation type="submission" date="2023-09" db="EMBL/GenBank/DDBJ databases">
        <authorList>
            <person name="Wang M."/>
        </authorList>
    </citation>
    <scope>NUCLEOTIDE SEQUENCE [LARGE SCALE GENOMIC DNA]</scope>
    <source>
        <strain evidence="2">GT-2023</strain>
        <tissue evidence="2">Liver</tissue>
    </source>
</reference>
<evidence type="ECO:0000313" key="2">
    <source>
        <dbReference type="EMBL" id="KAL1264196.1"/>
    </source>
</evidence>
<accession>A0ABR3MIP5</accession>
<sequence length="78" mass="8743">MVEWIHSDQGRNFESSLIQQLCSLYNVEKSRTAPGISEGCFAVEAYCGLLCPAVKPQFLYLWMSLMTLIAVLVLVKCV</sequence>